<dbReference type="InterPro" id="IPR036728">
    <property type="entry name" value="PBP_GOBP_sf"/>
</dbReference>
<evidence type="ECO:0000313" key="4">
    <source>
        <dbReference type="Proteomes" id="UP000801492"/>
    </source>
</evidence>
<dbReference type="PANTHER" id="PTHR11857">
    <property type="entry name" value="ODORANT BINDING PROTEIN-RELATED"/>
    <property type="match status" value="1"/>
</dbReference>
<dbReference type="EMBL" id="VTPC01089963">
    <property type="protein sequence ID" value="KAF2885349.1"/>
    <property type="molecule type" value="Genomic_DNA"/>
</dbReference>
<organism evidence="3 4">
    <name type="scientific">Ignelater luminosus</name>
    <name type="common">Cucubano</name>
    <name type="synonym">Pyrophorus luminosus</name>
    <dbReference type="NCBI Taxonomy" id="2038154"/>
    <lineage>
        <taxon>Eukaryota</taxon>
        <taxon>Metazoa</taxon>
        <taxon>Ecdysozoa</taxon>
        <taxon>Arthropoda</taxon>
        <taxon>Hexapoda</taxon>
        <taxon>Insecta</taxon>
        <taxon>Pterygota</taxon>
        <taxon>Neoptera</taxon>
        <taxon>Endopterygota</taxon>
        <taxon>Coleoptera</taxon>
        <taxon>Polyphaga</taxon>
        <taxon>Elateriformia</taxon>
        <taxon>Elateroidea</taxon>
        <taxon>Elateridae</taxon>
        <taxon>Agrypninae</taxon>
        <taxon>Pyrophorini</taxon>
        <taxon>Ignelater</taxon>
    </lineage>
</organism>
<name>A0A8K0CFQ4_IGNLU</name>
<evidence type="ECO:0000256" key="2">
    <source>
        <dbReference type="SAM" id="SignalP"/>
    </source>
</evidence>
<accession>A0A8K0CFQ4</accession>
<dbReference type="GO" id="GO:0005615">
    <property type="term" value="C:extracellular space"/>
    <property type="evidence" value="ECO:0007669"/>
    <property type="project" value="TreeGrafter"/>
</dbReference>
<dbReference type="OrthoDB" id="6595846at2759"/>
<gene>
    <name evidence="3" type="ORF">ILUMI_20818</name>
</gene>
<dbReference type="InterPro" id="IPR006170">
    <property type="entry name" value="PBP/GOBP"/>
</dbReference>
<dbReference type="Gene3D" id="1.10.238.20">
    <property type="entry name" value="Pheromone/general odorant binding protein domain"/>
    <property type="match status" value="1"/>
</dbReference>
<keyword evidence="1 2" id="KW-0732">Signal</keyword>
<dbReference type="CDD" id="cd23992">
    <property type="entry name" value="PBP_GOBP"/>
    <property type="match status" value="1"/>
</dbReference>
<evidence type="ECO:0000256" key="1">
    <source>
        <dbReference type="ARBA" id="ARBA00022729"/>
    </source>
</evidence>
<keyword evidence="4" id="KW-1185">Reference proteome</keyword>
<sequence length="146" mass="16391">MKYALVFSCLLVVAYGLPPEIEQQIKEMFAQLAGECKAEIGATDDEVAQIKAHQLPTTKSGKCFLACMNKKLEFQDKSGKFDKASSIAQLEKLKPFDEDLYHKMKQVGDICYAEELDGADECETAYNMMACWQREADKAGIKPMDF</sequence>
<dbReference type="GO" id="GO:0007608">
    <property type="term" value="P:sensory perception of smell"/>
    <property type="evidence" value="ECO:0007669"/>
    <property type="project" value="TreeGrafter"/>
</dbReference>
<comment type="caution">
    <text evidence="3">The sequence shown here is derived from an EMBL/GenBank/DDBJ whole genome shotgun (WGS) entry which is preliminary data.</text>
</comment>
<dbReference type="Proteomes" id="UP000801492">
    <property type="component" value="Unassembled WGS sequence"/>
</dbReference>
<dbReference type="SMART" id="SM00708">
    <property type="entry name" value="PhBP"/>
    <property type="match status" value="1"/>
</dbReference>
<protein>
    <submittedName>
        <fullName evidence="3">Uncharacterized protein</fullName>
    </submittedName>
</protein>
<reference evidence="3" key="1">
    <citation type="submission" date="2019-08" db="EMBL/GenBank/DDBJ databases">
        <title>The genome of the North American firefly Photinus pyralis.</title>
        <authorList>
            <consortium name="Photinus pyralis genome working group"/>
            <person name="Fallon T.R."/>
            <person name="Sander Lower S.E."/>
            <person name="Weng J.-K."/>
        </authorList>
    </citation>
    <scope>NUCLEOTIDE SEQUENCE</scope>
    <source>
        <strain evidence="3">TRF0915ILg1</strain>
        <tissue evidence="3">Whole body</tissue>
    </source>
</reference>
<dbReference type="Pfam" id="PF01395">
    <property type="entry name" value="PBP_GOBP"/>
    <property type="match status" value="1"/>
</dbReference>
<feature type="chain" id="PRO_5035441458" evidence="2">
    <location>
        <begin position="17"/>
        <end position="146"/>
    </location>
</feature>
<proteinExistence type="predicted"/>
<evidence type="ECO:0000313" key="3">
    <source>
        <dbReference type="EMBL" id="KAF2885349.1"/>
    </source>
</evidence>
<dbReference type="PANTHER" id="PTHR11857:SF42">
    <property type="entry name" value="GENERAL ODORANT-BINDING PROTEIN 19D-RELATED"/>
    <property type="match status" value="1"/>
</dbReference>
<feature type="signal peptide" evidence="2">
    <location>
        <begin position="1"/>
        <end position="16"/>
    </location>
</feature>
<dbReference type="AlphaFoldDB" id="A0A8K0CFQ4"/>
<dbReference type="GO" id="GO:0005549">
    <property type="term" value="F:odorant binding"/>
    <property type="evidence" value="ECO:0007669"/>
    <property type="project" value="InterPro"/>
</dbReference>
<dbReference type="SUPFAM" id="SSF47565">
    <property type="entry name" value="Insect pheromone/odorant-binding proteins"/>
    <property type="match status" value="1"/>
</dbReference>